<evidence type="ECO:0000313" key="1">
    <source>
        <dbReference type="EMBL" id="KAJ9654567.1"/>
    </source>
</evidence>
<evidence type="ECO:0000313" key="2">
    <source>
        <dbReference type="Proteomes" id="UP001172386"/>
    </source>
</evidence>
<organism evidence="1 2">
    <name type="scientific">Neophaeococcomyces mojaviensis</name>
    <dbReference type="NCBI Taxonomy" id="3383035"/>
    <lineage>
        <taxon>Eukaryota</taxon>
        <taxon>Fungi</taxon>
        <taxon>Dikarya</taxon>
        <taxon>Ascomycota</taxon>
        <taxon>Pezizomycotina</taxon>
        <taxon>Eurotiomycetes</taxon>
        <taxon>Chaetothyriomycetidae</taxon>
        <taxon>Chaetothyriales</taxon>
        <taxon>Chaetothyriales incertae sedis</taxon>
        <taxon>Neophaeococcomyces</taxon>
    </lineage>
</organism>
<keyword evidence="2" id="KW-1185">Reference proteome</keyword>
<sequence length="354" mass="39385">MDDSEQYNYDQKNGNSPGQNHTLLEWGLKVTWGPKVVVKYGAPENVWYVATSETQKLCVVAIAGTAAFSLKGWQDDINVSKIVDFDKWTDKWTASSIPEWPDCKYENSTYIPYGSYIGVLNVLSKPCPSTAQRPNTRVTEYLQTLGSGYDVVFTGHSMGGALAPSVALGLFRAKLLGGVSLKTLPSAGASPGNQKFNDQAYNLQFYNTNDIVPQAWSIVDADDRNMNKIRQQIYKHATDGAKRTLDLRVPQMIERLKKPQGTDMPYVSISGQKFSTAEIETISKASDLWSRIVKEHTTAYWEKIGITQFVQSFQQKLNEADMGEEPSVTDGYEMFSVFSDTTGIDDEDESVTNA</sequence>
<gene>
    <name evidence="1" type="ORF">H2198_006382</name>
</gene>
<dbReference type="EMBL" id="JAPDRQ010000117">
    <property type="protein sequence ID" value="KAJ9654567.1"/>
    <property type="molecule type" value="Genomic_DNA"/>
</dbReference>
<proteinExistence type="predicted"/>
<name>A0ACC3A2Y4_9EURO</name>
<accession>A0ACC3A2Y4</accession>
<protein>
    <submittedName>
        <fullName evidence="1">Uncharacterized protein</fullName>
    </submittedName>
</protein>
<comment type="caution">
    <text evidence="1">The sequence shown here is derived from an EMBL/GenBank/DDBJ whole genome shotgun (WGS) entry which is preliminary data.</text>
</comment>
<reference evidence="1" key="1">
    <citation type="submission" date="2022-10" db="EMBL/GenBank/DDBJ databases">
        <title>Culturing micro-colonial fungi from biological soil crusts in the Mojave desert and describing Neophaeococcomyces mojavensis, and introducing the new genera and species Taxawa tesnikishii.</title>
        <authorList>
            <person name="Kurbessoian T."/>
            <person name="Stajich J.E."/>
        </authorList>
    </citation>
    <scope>NUCLEOTIDE SEQUENCE</scope>
    <source>
        <strain evidence="1">JES_112</strain>
    </source>
</reference>
<dbReference type="Proteomes" id="UP001172386">
    <property type="component" value="Unassembled WGS sequence"/>
</dbReference>